<dbReference type="InterPro" id="IPR029039">
    <property type="entry name" value="Flavoprotein-like_sf"/>
</dbReference>
<dbReference type="Gene3D" id="3.40.50.360">
    <property type="match status" value="1"/>
</dbReference>
<comment type="caution">
    <text evidence="4">The sequence shown here is derived from an EMBL/GenBank/DDBJ whole genome shotgun (WGS) entry which is preliminary data.</text>
</comment>
<feature type="domain" description="NADPH-dependent FMN reductase-like" evidence="3">
    <location>
        <begin position="1"/>
        <end position="158"/>
    </location>
</feature>
<evidence type="ECO:0000259" key="3">
    <source>
        <dbReference type="Pfam" id="PF03358"/>
    </source>
</evidence>
<dbReference type="GO" id="GO:0016491">
    <property type="term" value="F:oxidoreductase activity"/>
    <property type="evidence" value="ECO:0007669"/>
    <property type="project" value="InterPro"/>
</dbReference>
<dbReference type="InterPro" id="IPR005025">
    <property type="entry name" value="FMN_Rdtase-like_dom"/>
</dbReference>
<keyword evidence="1" id="KW-0285">Flavoprotein</keyword>
<evidence type="ECO:0000256" key="1">
    <source>
        <dbReference type="ARBA" id="ARBA00022630"/>
    </source>
</evidence>
<evidence type="ECO:0000313" key="5">
    <source>
        <dbReference type="Proteomes" id="UP000260680"/>
    </source>
</evidence>
<dbReference type="Proteomes" id="UP000260680">
    <property type="component" value="Unassembled WGS sequence"/>
</dbReference>
<sequence>MKVLFVNGSSHIHGTTMKALEEMIKIFEEEKIETEVIQLGGKPLADCTQCNSCQKTGQCVFKEDGVNEFVAKAREADGFVFATPVYFAHPSGRIFSFLDRAFYSNGKDEVYEAFQFKPGAAVAVARRGGTTAALDALNKYFGIAQMPVAGSTYWNMVHGLYAEEAPQDEEGMQTMRNLARNMVWMMRCFSEGKRNGVPYPQTETSACTNFIKRNDNKR</sequence>
<protein>
    <submittedName>
        <fullName evidence="4">Flavodoxin family protein</fullName>
    </submittedName>
</protein>
<dbReference type="EMBL" id="QOHO01000065">
    <property type="protein sequence ID" value="RFZ77235.1"/>
    <property type="molecule type" value="Genomic_DNA"/>
</dbReference>
<accession>A0A3E2N8A1</accession>
<reference evidence="4 5" key="1">
    <citation type="submission" date="2018-07" db="EMBL/GenBank/DDBJ databases">
        <title>New species, Clostridium PI-S10-A1B.</title>
        <authorList>
            <person name="Krishna G."/>
            <person name="Summeta K."/>
            <person name="Shikha S."/>
            <person name="Prabhu P.B."/>
            <person name="Suresh K."/>
        </authorList>
    </citation>
    <scope>NUCLEOTIDE SEQUENCE [LARGE SCALE GENOMIC DNA]</scope>
    <source>
        <strain evidence="4 5">PI-S10-A1B</strain>
    </source>
</reference>
<dbReference type="InterPro" id="IPR051796">
    <property type="entry name" value="ISF_SsuE-like"/>
</dbReference>
<dbReference type="RefSeq" id="WP_117418643.1">
    <property type="nucleotide sequence ID" value="NZ_QOHO01000065.1"/>
</dbReference>
<dbReference type="OrthoDB" id="9790975at2"/>
<dbReference type="SUPFAM" id="SSF52218">
    <property type="entry name" value="Flavoproteins"/>
    <property type="match status" value="1"/>
</dbReference>
<name>A0A3E2N8A1_9FIRM</name>
<proteinExistence type="predicted"/>
<evidence type="ECO:0000313" key="4">
    <source>
        <dbReference type="EMBL" id="RFZ77235.1"/>
    </source>
</evidence>
<keyword evidence="2" id="KW-0288">FMN</keyword>
<gene>
    <name evidence="4" type="ORF">DS742_19480</name>
</gene>
<dbReference type="PANTHER" id="PTHR43278:SF4">
    <property type="entry name" value="NAD(P)H-DEPENDENT FMN-CONTAINING OXIDOREDUCTASE YWQN-RELATED"/>
    <property type="match status" value="1"/>
</dbReference>
<dbReference type="PANTHER" id="PTHR43278">
    <property type="entry name" value="NAD(P)H-DEPENDENT FMN-CONTAINING OXIDOREDUCTASE YWQN-RELATED"/>
    <property type="match status" value="1"/>
</dbReference>
<dbReference type="Pfam" id="PF03358">
    <property type="entry name" value="FMN_red"/>
    <property type="match status" value="1"/>
</dbReference>
<evidence type="ECO:0000256" key="2">
    <source>
        <dbReference type="ARBA" id="ARBA00022643"/>
    </source>
</evidence>
<organism evidence="4 5">
    <name type="scientific">Lacrimispora amygdalina</name>
    <dbReference type="NCBI Taxonomy" id="253257"/>
    <lineage>
        <taxon>Bacteria</taxon>
        <taxon>Bacillati</taxon>
        <taxon>Bacillota</taxon>
        <taxon>Clostridia</taxon>
        <taxon>Lachnospirales</taxon>
        <taxon>Lachnospiraceae</taxon>
        <taxon>Lacrimispora</taxon>
    </lineage>
</organism>
<dbReference type="AlphaFoldDB" id="A0A3E2N8A1"/>